<dbReference type="Proteomes" id="UP000248857">
    <property type="component" value="Unassembled WGS sequence"/>
</dbReference>
<dbReference type="Pfam" id="PF13192">
    <property type="entry name" value="Thioredoxin_3"/>
    <property type="match status" value="1"/>
</dbReference>
<dbReference type="PANTHER" id="PTHR36450:SF1">
    <property type="entry name" value="THIOREDOXIN"/>
    <property type="match status" value="1"/>
</dbReference>
<dbReference type="Gene3D" id="3.40.30.10">
    <property type="entry name" value="Glutaredoxin"/>
    <property type="match status" value="1"/>
</dbReference>
<dbReference type="OrthoDB" id="9800630at2"/>
<dbReference type="PIRSF" id="PIRSF037031">
    <property type="entry name" value="Redox_disulphide_2"/>
    <property type="match status" value="1"/>
</dbReference>
<keyword evidence="5" id="KW-1185">Reference proteome</keyword>
<evidence type="ECO:0000313" key="4">
    <source>
        <dbReference type="EMBL" id="PZD71133.1"/>
    </source>
</evidence>
<dbReference type="NCBIfam" id="TIGR00412">
    <property type="entry name" value="redox_disulf_2"/>
    <property type="match status" value="1"/>
</dbReference>
<dbReference type="InterPro" id="IPR012336">
    <property type="entry name" value="Thioredoxin-like_fold"/>
</dbReference>
<dbReference type="AlphaFoldDB" id="A0A2W1JAD0"/>
<protein>
    <recommendedName>
        <fullName evidence="3">Thioredoxin-like fold domain-containing protein</fullName>
    </recommendedName>
</protein>
<sequence length="81" mass="8673">MGKLNIEILGKGCKKCQQLEVNTQKALAALGLEGDFSHVTDTMEIINHGVMQTPALVVDGNVLSQGKVIEPDKIQSLLQTA</sequence>
<comment type="caution">
    <text evidence="4">The sequence shown here is derived from an EMBL/GenBank/DDBJ whole genome shotgun (WGS) entry which is preliminary data.</text>
</comment>
<evidence type="ECO:0000256" key="1">
    <source>
        <dbReference type="PIRSR" id="PIRSR037031-50"/>
    </source>
</evidence>
<evidence type="ECO:0000313" key="5">
    <source>
        <dbReference type="Proteomes" id="UP000248857"/>
    </source>
</evidence>
<evidence type="ECO:0000256" key="2">
    <source>
        <dbReference type="PIRSR" id="PIRSR037031-51"/>
    </source>
</evidence>
<dbReference type="SUPFAM" id="SSF52833">
    <property type="entry name" value="Thioredoxin-like"/>
    <property type="match status" value="1"/>
</dbReference>
<keyword evidence="2" id="KW-1015">Disulfide bond</keyword>
<dbReference type="InterPro" id="IPR036249">
    <property type="entry name" value="Thioredoxin-like_sf"/>
</dbReference>
<dbReference type="EMBL" id="PQWO01000021">
    <property type="protein sequence ID" value="PZD71133.1"/>
    <property type="molecule type" value="Genomic_DNA"/>
</dbReference>
<feature type="disulfide bond" description="Redox-active" evidence="2">
    <location>
        <begin position="13"/>
        <end position="16"/>
    </location>
</feature>
<dbReference type="InterPro" id="IPR005243">
    <property type="entry name" value="THIRX-like_proc"/>
</dbReference>
<name>A0A2W1JAD0_9CYAN</name>
<feature type="active site" description="Nucleophile" evidence="1">
    <location>
        <position position="13"/>
    </location>
</feature>
<gene>
    <name evidence="4" type="ORF">C1752_07861</name>
</gene>
<reference evidence="4 5" key="1">
    <citation type="journal article" date="2018" name="Sci. Rep.">
        <title>A novel species of the marine cyanobacterium Acaryochloris with a unique pigment content and lifestyle.</title>
        <authorList>
            <person name="Partensky F."/>
            <person name="Six C."/>
            <person name="Ratin M."/>
            <person name="Garczarek L."/>
            <person name="Vaulot D."/>
            <person name="Probert I."/>
            <person name="Calteau A."/>
            <person name="Gourvil P."/>
            <person name="Marie D."/>
            <person name="Grebert T."/>
            <person name="Bouchier C."/>
            <person name="Le Panse S."/>
            <person name="Gachenot M."/>
            <person name="Rodriguez F."/>
            <person name="Garrido J.L."/>
        </authorList>
    </citation>
    <scope>NUCLEOTIDE SEQUENCE [LARGE SCALE GENOMIC DNA]</scope>
    <source>
        <strain evidence="4 5">RCC1774</strain>
    </source>
</reference>
<proteinExistence type="predicted"/>
<dbReference type="PANTHER" id="PTHR36450">
    <property type="entry name" value="THIOREDOXIN"/>
    <property type="match status" value="1"/>
</dbReference>
<feature type="domain" description="Thioredoxin-like fold" evidence="3">
    <location>
        <begin position="5"/>
        <end position="79"/>
    </location>
</feature>
<accession>A0A2W1JAD0</accession>
<keyword evidence="2" id="KW-0676">Redox-active center</keyword>
<evidence type="ECO:0000259" key="3">
    <source>
        <dbReference type="Pfam" id="PF13192"/>
    </source>
</evidence>
<dbReference type="RefSeq" id="WP_110988336.1">
    <property type="nucleotide sequence ID" value="NZ_CAWNWM010000021.1"/>
</dbReference>
<feature type="active site" description="Nucleophile" evidence="1">
    <location>
        <position position="16"/>
    </location>
</feature>
<organism evidence="4 5">
    <name type="scientific">Acaryochloris thomasi RCC1774</name>
    <dbReference type="NCBI Taxonomy" id="1764569"/>
    <lineage>
        <taxon>Bacteria</taxon>
        <taxon>Bacillati</taxon>
        <taxon>Cyanobacteriota</taxon>
        <taxon>Cyanophyceae</taxon>
        <taxon>Acaryochloridales</taxon>
        <taxon>Acaryochloridaceae</taxon>
        <taxon>Acaryochloris</taxon>
        <taxon>Acaryochloris thomasi</taxon>
    </lineage>
</organism>